<keyword evidence="2" id="KW-0472">Membrane</keyword>
<organism evidence="4 5">
    <name type="scientific">Hyphococcus aureus</name>
    <dbReference type="NCBI Taxonomy" id="2666033"/>
    <lineage>
        <taxon>Bacteria</taxon>
        <taxon>Pseudomonadati</taxon>
        <taxon>Pseudomonadota</taxon>
        <taxon>Alphaproteobacteria</taxon>
        <taxon>Parvularculales</taxon>
        <taxon>Parvularculaceae</taxon>
        <taxon>Hyphococcus</taxon>
    </lineage>
</organism>
<evidence type="ECO:0000259" key="3">
    <source>
        <dbReference type="Pfam" id="PF13116"/>
    </source>
</evidence>
<feature type="region of interest" description="Disordered" evidence="1">
    <location>
        <begin position="1104"/>
        <end position="1138"/>
    </location>
</feature>
<gene>
    <name evidence="4" type="ORF">ACFMB1_00795</name>
</gene>
<proteinExistence type="predicted"/>
<dbReference type="Pfam" id="PF13116">
    <property type="entry name" value="YhdP"/>
    <property type="match status" value="1"/>
</dbReference>
<dbReference type="Proteomes" id="UP001596116">
    <property type="component" value="Unassembled WGS sequence"/>
</dbReference>
<evidence type="ECO:0000256" key="1">
    <source>
        <dbReference type="SAM" id="MobiDB-lite"/>
    </source>
</evidence>
<dbReference type="RefSeq" id="WP_379880639.1">
    <property type="nucleotide sequence ID" value="NZ_JBHPON010000001.1"/>
</dbReference>
<feature type="domain" description="YhdP central" evidence="3">
    <location>
        <begin position="349"/>
        <end position="688"/>
    </location>
</feature>
<evidence type="ECO:0000313" key="4">
    <source>
        <dbReference type="EMBL" id="MFC6034056.1"/>
    </source>
</evidence>
<dbReference type="InterPro" id="IPR025263">
    <property type="entry name" value="YhdP_central"/>
</dbReference>
<protein>
    <submittedName>
        <fullName evidence="4">AsmA-like C-terminal domain-containing protein</fullName>
    </submittedName>
</protein>
<evidence type="ECO:0000313" key="5">
    <source>
        <dbReference type="Proteomes" id="UP001596116"/>
    </source>
</evidence>
<feature type="transmembrane region" description="Helical" evidence="2">
    <location>
        <begin position="12"/>
        <end position="32"/>
    </location>
</feature>
<keyword evidence="2" id="KW-0812">Transmembrane</keyword>
<keyword evidence="5" id="KW-1185">Reference proteome</keyword>
<reference evidence="4 5" key="1">
    <citation type="submission" date="2024-09" db="EMBL/GenBank/DDBJ databases">
        <authorList>
            <person name="Zhang Z.-H."/>
        </authorList>
    </citation>
    <scope>NUCLEOTIDE SEQUENCE [LARGE SCALE GENOMIC DNA]</scope>
    <source>
        <strain evidence="4 5">HHTR114</strain>
    </source>
</reference>
<accession>A0ABW1KTT7</accession>
<sequence length="1138" mass="121044">MKKRALKSAVIALEVIALAIAIAAAALIFLTWRLGQGPVMLDLFKPSVEFAVERRLPKGYDAKLGEIELRRTELRGEYRLAVNDISIFDTDGHEAARAPQLLMTFDLGDFLSGEIGPKTILADRAHLSIIRRENLNVDIPIVKVKAPRKKGPGLAAILEGGLLKSAFEEAHLSNAEITFFDEASERSWTAPSTEVRLRRNDAGLTALVDGKIDMGDVNAGVKATADYDSENGVINVMLDGENFPVGDLLSTFYGDVAAIIDAPASGHADIAFTSEGAVLSSQFNARLSEGVLRVGGVPRKVSFIEWETGFDPEANRFSIDHFNFDLEGAKGAVSGDVSISFGDDIRKPESISFTLASDEIVVTAPNQLPGPLPLEALFLDGQYFVSDRRLAIRQTKASFAGLAVSGNVTLLRPRGVDGAAAPSPGAIADLDIDGSLDPERLLSIWPKKLASGARDWVEDRLETAHIDNLDFTMNLSPGAIGEDGGFPDDALQLSFDARDAKAHYVTGMTPLRNGKGSGLVRGNSFTLTVDSARVGDVAITKGEVAFPVFIPKWEPTYYRFSAVGKAQDMLGVLDQEPLLLLSKVNLSPDQFAGDARAVVEVMRPNKRDVDPEEYAYTGTATFENMTLDGLIGDIQLRNAKGDVELKPRSLTVRADASLAEEAPIKMVWRQNFFETDGPSDIAISGVFNSSAGDVFGVSSRQFLRGPVSFDAKAIGDLGDFQSLDVKANFVDAIVTLGPLGWRKPAGMAAVGDLSMVFEADRVLVERMTITGDGVDVGGTLSFDRHGALQEAGLRRFYFSDAADFTMTAKRDAMGGLDLTAVGPFLNAAPLVEQILEGTGGEGGEPLNWGAGISLQARIDEIALRDGVVYRDGALDFSRDAARLQALDFSAFGKDGKPLRVDMALTGAAEGPQRALDARTSAIGELLRGVFGIQSIEGGEGSMRIALHQPGVPGFAGELEARNLQIVNAPLLARILSAGSLDGLANLMSGEGIEFAYAYGQFDYKDGVVSVDDMRATGSSVGITADGEIGLGPNGVSHLNGAVAPVYALNSILGGAPIIGDILVGKKGEGILAFSYSVTGETTDPRVFVNPLSALTPGIFRQLMQPSRTLPSEVEPAGEDAPSEQTAPEAQPEEEPSPQ</sequence>
<dbReference type="EMBL" id="JBHPON010000001">
    <property type="protein sequence ID" value="MFC6034056.1"/>
    <property type="molecule type" value="Genomic_DNA"/>
</dbReference>
<evidence type="ECO:0000256" key="2">
    <source>
        <dbReference type="SAM" id="Phobius"/>
    </source>
</evidence>
<keyword evidence="2" id="KW-1133">Transmembrane helix</keyword>
<name>A0ABW1KTT7_9PROT</name>
<comment type="caution">
    <text evidence="4">The sequence shown here is derived from an EMBL/GenBank/DDBJ whole genome shotgun (WGS) entry which is preliminary data.</text>
</comment>